<feature type="transmembrane region" description="Helical" evidence="10">
    <location>
        <begin position="248"/>
        <end position="267"/>
    </location>
</feature>
<dbReference type="InterPro" id="IPR013099">
    <property type="entry name" value="K_chnl_dom"/>
</dbReference>
<keyword evidence="4 10" id="KW-1133">Transmembrane helix</keyword>
<dbReference type="PRINTS" id="PR01333">
    <property type="entry name" value="2POREKCHANEL"/>
</dbReference>
<proteinExistence type="inferred from homology"/>
<protein>
    <recommendedName>
        <fullName evidence="11">Potassium channel domain-containing protein</fullName>
    </recommendedName>
</protein>
<dbReference type="GO" id="GO:0015271">
    <property type="term" value="F:outward rectifier potassium channel activity"/>
    <property type="evidence" value="ECO:0007669"/>
    <property type="project" value="TreeGrafter"/>
</dbReference>
<comment type="subcellular location">
    <subcellularLocation>
        <location evidence="1">Membrane</location>
        <topology evidence="1">Multi-pass membrane protein</topology>
    </subcellularLocation>
</comment>
<feature type="transmembrane region" description="Helical" evidence="10">
    <location>
        <begin position="362"/>
        <end position="385"/>
    </location>
</feature>
<feature type="transmembrane region" description="Helical" evidence="10">
    <location>
        <begin position="279"/>
        <end position="301"/>
    </location>
</feature>
<evidence type="ECO:0000256" key="2">
    <source>
        <dbReference type="ARBA" id="ARBA00022448"/>
    </source>
</evidence>
<organism evidence="12 13">
    <name type="scientific">Steinernema hermaphroditum</name>
    <dbReference type="NCBI Taxonomy" id="289476"/>
    <lineage>
        <taxon>Eukaryota</taxon>
        <taxon>Metazoa</taxon>
        <taxon>Ecdysozoa</taxon>
        <taxon>Nematoda</taxon>
        <taxon>Chromadorea</taxon>
        <taxon>Rhabditida</taxon>
        <taxon>Tylenchina</taxon>
        <taxon>Panagrolaimomorpha</taxon>
        <taxon>Strongyloidoidea</taxon>
        <taxon>Steinernematidae</taxon>
        <taxon>Steinernema</taxon>
    </lineage>
</organism>
<comment type="similarity">
    <text evidence="8">Belongs to the two pore domain potassium channel (TC 1.A.1.8) family.</text>
</comment>
<feature type="transmembrane region" description="Helical" evidence="10">
    <location>
        <begin position="419"/>
        <end position="438"/>
    </location>
</feature>
<dbReference type="EMBL" id="JAUCMV010000005">
    <property type="protein sequence ID" value="KAK0396932.1"/>
    <property type="molecule type" value="Genomic_DNA"/>
</dbReference>
<dbReference type="Gene3D" id="1.10.287.70">
    <property type="match status" value="1"/>
</dbReference>
<keyword evidence="6 10" id="KW-0472">Membrane</keyword>
<keyword evidence="13" id="KW-1185">Reference proteome</keyword>
<keyword evidence="5 8" id="KW-0406">Ion transport</keyword>
<dbReference type="PANTHER" id="PTHR11003:SF335">
    <property type="entry name" value="POTASSIUM CHANNEL DOMAIN-CONTAINING PROTEIN"/>
    <property type="match status" value="1"/>
</dbReference>
<evidence type="ECO:0000256" key="9">
    <source>
        <dbReference type="SAM" id="MobiDB-lite"/>
    </source>
</evidence>
<sequence length="695" mass="78452">MNRKGNLNRQKPLGETQTREGLKVLKKFVEKKYRFSVASLSSEYLDVIETASPTKSTVGPTPFSVPSQQAISYDRLSVHQPALSTGFASSVALASHRPQSVFDAEFLDVPLKEHVKRQKGERKRSYAVRICKHILKRYGTELNNVLLITFLTLFALAGGLLFYYLEANAEQEELSLVTQGRDRRHKHFALQLREVLGSENCQNTNLRNSELFADGYLDNCTLSILDVLNEYDRESGYVIEPDGWQWDYWNAVFYAGTIFTTIGYGNLHCKTTKGRIATILYAMVGVPFMLFALNAIGKAMYNCLHQLWDGFRRRIKRRAKYVNRRLFATETEKLNDASILEENLDVTQGVEVSENEDIFETFPLSLALFIIVVYVAFCSAVFCYWEDWSYFTAFYFFFISLLTIGFGDVMPAHPHNACAFFIFFVVGLALFSMCLSIMQMRVENRYMAALNLIDEEQKRMPQFTSEPDLGRTQSRPEMMVGSGLQHEAFDESTPIKWRAQKSEDDLRCLSNTESEICPRSPYCRMSSIVSNAGSEDIISPVLGVFIARSKSTRASRKSLCRLNSLQSMSRERLTTPTPCTPGSLRRSQYGDFAEQNLGIDGRSTNLAGQVHSPVNPSQSSLVSRTASCAAPLSVITESTEEESAEHDPQNRTIRKRPPPLKVAKAVFDEVMSRTSSESGAESESTLEESNEINDE</sequence>
<feature type="transmembrane region" description="Helical" evidence="10">
    <location>
        <begin position="392"/>
        <end position="413"/>
    </location>
</feature>
<gene>
    <name evidence="12" type="ORF">QR680_001916</name>
</gene>
<evidence type="ECO:0000256" key="7">
    <source>
        <dbReference type="ARBA" id="ARBA00023303"/>
    </source>
</evidence>
<evidence type="ECO:0000256" key="5">
    <source>
        <dbReference type="ARBA" id="ARBA00023065"/>
    </source>
</evidence>
<keyword evidence="2 8" id="KW-0813">Transport</keyword>
<feature type="transmembrane region" description="Helical" evidence="10">
    <location>
        <begin position="145"/>
        <end position="165"/>
    </location>
</feature>
<evidence type="ECO:0000313" key="12">
    <source>
        <dbReference type="EMBL" id="KAK0396932.1"/>
    </source>
</evidence>
<dbReference type="InterPro" id="IPR003280">
    <property type="entry name" value="2pore_dom_K_chnl"/>
</dbReference>
<evidence type="ECO:0000256" key="10">
    <source>
        <dbReference type="SAM" id="Phobius"/>
    </source>
</evidence>
<evidence type="ECO:0000256" key="4">
    <source>
        <dbReference type="ARBA" id="ARBA00022989"/>
    </source>
</evidence>
<dbReference type="Proteomes" id="UP001175271">
    <property type="component" value="Unassembled WGS sequence"/>
</dbReference>
<dbReference type="PANTHER" id="PTHR11003">
    <property type="entry name" value="POTASSIUM CHANNEL, SUBFAMILY K"/>
    <property type="match status" value="1"/>
</dbReference>
<accession>A0AA39LH02</accession>
<comment type="caution">
    <text evidence="12">The sequence shown here is derived from an EMBL/GenBank/DDBJ whole genome shotgun (WGS) entry which is preliminary data.</text>
</comment>
<dbReference type="SUPFAM" id="SSF81324">
    <property type="entry name" value="Voltage-gated potassium channels"/>
    <property type="match status" value="2"/>
</dbReference>
<dbReference type="GO" id="GO:0030322">
    <property type="term" value="P:stabilization of membrane potential"/>
    <property type="evidence" value="ECO:0007669"/>
    <property type="project" value="TreeGrafter"/>
</dbReference>
<evidence type="ECO:0000259" key="11">
    <source>
        <dbReference type="Pfam" id="PF07885"/>
    </source>
</evidence>
<reference evidence="12" key="1">
    <citation type="submission" date="2023-06" db="EMBL/GenBank/DDBJ databases">
        <title>Genomic analysis of the entomopathogenic nematode Steinernema hermaphroditum.</title>
        <authorList>
            <person name="Schwarz E.M."/>
            <person name="Heppert J.K."/>
            <person name="Baniya A."/>
            <person name="Schwartz H.T."/>
            <person name="Tan C.-H."/>
            <person name="Antoshechkin I."/>
            <person name="Sternberg P.W."/>
            <person name="Goodrich-Blair H."/>
            <person name="Dillman A.R."/>
        </authorList>
    </citation>
    <scope>NUCLEOTIDE SEQUENCE</scope>
    <source>
        <strain evidence="12">PS9179</strain>
        <tissue evidence="12">Whole animal</tissue>
    </source>
</reference>
<name>A0AA39LH02_9BILA</name>
<evidence type="ECO:0000256" key="8">
    <source>
        <dbReference type="RuleBase" id="RU003857"/>
    </source>
</evidence>
<dbReference type="GO" id="GO:0005886">
    <property type="term" value="C:plasma membrane"/>
    <property type="evidence" value="ECO:0007669"/>
    <property type="project" value="TreeGrafter"/>
</dbReference>
<dbReference type="AlphaFoldDB" id="A0AA39LH02"/>
<evidence type="ECO:0000256" key="1">
    <source>
        <dbReference type="ARBA" id="ARBA00004141"/>
    </source>
</evidence>
<feature type="region of interest" description="Disordered" evidence="9">
    <location>
        <begin position="634"/>
        <end position="695"/>
    </location>
</feature>
<feature type="compositionally biased region" description="Acidic residues" evidence="9">
    <location>
        <begin position="684"/>
        <end position="695"/>
    </location>
</feature>
<evidence type="ECO:0000313" key="13">
    <source>
        <dbReference type="Proteomes" id="UP001175271"/>
    </source>
</evidence>
<evidence type="ECO:0000256" key="6">
    <source>
        <dbReference type="ARBA" id="ARBA00023136"/>
    </source>
</evidence>
<feature type="compositionally biased region" description="Low complexity" evidence="9">
    <location>
        <begin position="672"/>
        <end position="683"/>
    </location>
</feature>
<keyword evidence="7 8" id="KW-0407">Ion channel</keyword>
<keyword evidence="3 8" id="KW-0812">Transmembrane</keyword>
<dbReference type="Pfam" id="PF07885">
    <property type="entry name" value="Ion_trans_2"/>
    <property type="match status" value="2"/>
</dbReference>
<feature type="domain" description="Potassium channel" evidence="11">
    <location>
        <begin position="370"/>
        <end position="442"/>
    </location>
</feature>
<evidence type="ECO:0000256" key="3">
    <source>
        <dbReference type="ARBA" id="ARBA00022692"/>
    </source>
</evidence>
<dbReference type="GO" id="GO:0022841">
    <property type="term" value="F:potassium ion leak channel activity"/>
    <property type="evidence" value="ECO:0007669"/>
    <property type="project" value="TreeGrafter"/>
</dbReference>
<feature type="domain" description="Potassium channel" evidence="11">
    <location>
        <begin position="242"/>
        <end position="300"/>
    </location>
</feature>